<comment type="subunit">
    <text evidence="10">Component of the SRB8-11 complex, which itself associates with the Mediator complex.</text>
</comment>
<accession>A0A1C7M4Z0</accession>
<evidence type="ECO:0000313" key="14">
    <source>
        <dbReference type="EMBL" id="OBZ71892.1"/>
    </source>
</evidence>
<feature type="compositionally biased region" description="Acidic residues" evidence="11">
    <location>
        <begin position="633"/>
        <end position="655"/>
    </location>
</feature>
<feature type="compositionally biased region" description="Low complexity" evidence="11">
    <location>
        <begin position="1235"/>
        <end position="1245"/>
    </location>
</feature>
<feature type="region of interest" description="Disordered" evidence="11">
    <location>
        <begin position="203"/>
        <end position="270"/>
    </location>
</feature>
<dbReference type="OMA" id="QGEDKGM"/>
<feature type="region of interest" description="Disordered" evidence="11">
    <location>
        <begin position="1324"/>
        <end position="1350"/>
    </location>
</feature>
<dbReference type="OrthoDB" id="103819at2759"/>
<comment type="subcellular location">
    <subcellularLocation>
        <location evidence="1 10">Nucleus</location>
    </subcellularLocation>
</comment>
<evidence type="ECO:0000256" key="7">
    <source>
        <dbReference type="ARBA" id="ARBA00023163"/>
    </source>
</evidence>
<dbReference type="GO" id="GO:0003713">
    <property type="term" value="F:transcription coactivator activity"/>
    <property type="evidence" value="ECO:0007669"/>
    <property type="project" value="TreeGrafter"/>
</dbReference>
<dbReference type="STRING" id="5627.A0A1C7M4Z0"/>
<evidence type="ECO:0000256" key="1">
    <source>
        <dbReference type="ARBA" id="ARBA00004123"/>
    </source>
</evidence>
<dbReference type="GO" id="GO:0016592">
    <property type="term" value="C:mediator complex"/>
    <property type="evidence" value="ECO:0007669"/>
    <property type="project" value="InterPro"/>
</dbReference>
<organism evidence="14 15">
    <name type="scientific">Grifola frondosa</name>
    <name type="common">Maitake</name>
    <name type="synonym">Polyporus frondosus</name>
    <dbReference type="NCBI Taxonomy" id="5627"/>
    <lineage>
        <taxon>Eukaryota</taxon>
        <taxon>Fungi</taxon>
        <taxon>Dikarya</taxon>
        <taxon>Basidiomycota</taxon>
        <taxon>Agaricomycotina</taxon>
        <taxon>Agaricomycetes</taxon>
        <taxon>Polyporales</taxon>
        <taxon>Grifolaceae</taxon>
        <taxon>Grifola</taxon>
    </lineage>
</organism>
<evidence type="ECO:0000259" key="12">
    <source>
        <dbReference type="Pfam" id="PF06333"/>
    </source>
</evidence>
<dbReference type="PANTHER" id="PTHR48249">
    <property type="entry name" value="MEDIATOR OF RNA POLYMERASE II TRANSCRIPTION SUBUNIT 13"/>
    <property type="match status" value="1"/>
</dbReference>
<evidence type="ECO:0000256" key="11">
    <source>
        <dbReference type="SAM" id="MobiDB-lite"/>
    </source>
</evidence>
<feature type="domain" description="Mediator complex subunit Med13 C-terminal" evidence="12">
    <location>
        <begin position="1051"/>
        <end position="1388"/>
    </location>
</feature>
<feature type="compositionally biased region" description="Basic and acidic residues" evidence="11">
    <location>
        <begin position="308"/>
        <end position="322"/>
    </location>
</feature>
<proteinExistence type="inferred from homology"/>
<feature type="region of interest" description="Disordered" evidence="11">
    <location>
        <begin position="308"/>
        <end position="417"/>
    </location>
</feature>
<evidence type="ECO:0000256" key="6">
    <source>
        <dbReference type="ARBA" id="ARBA00023159"/>
    </source>
</evidence>
<feature type="domain" description="Mediator complex subunit Med13 N-terminal" evidence="13">
    <location>
        <begin position="7"/>
        <end position="185"/>
    </location>
</feature>
<sequence length="1400" mass="151006">MANPHGRSVMRLRGGFLLGPAPISSEWGSGWEHHARNRPLVHCHLQVQLTHSSSASISVARLTIYPILRPTYYLPLYLSLPVPPGTPIVLLPHGAPAFYLSTYAGPASALTSQFEEALVGLGVGDWARTSPSNAQHGDTAFPASASAIKDTPTYVIAWLAVQNKQGEDKGMPVVWPARLCISFHPSSPSVHARTPLAYIPELPAQLQSSPPPPAPTIPQSLSLASIGPSGSDAASATSPAQSIQASLPDSERLSSSMLRRPNTLSSSPTSDSLRAFRTLSLAQRPYARNIRKVAAEVSGYVDFVAKEREKERERLRRERQEQDATNARARTASITEPTAEMDVEPAPESDESTSALFSPPEISVDLPSSDDSMQVRTEPPAGAAANLPPILPSSSVPSTPDLGSSNMDGFDPFNGFDNSWSQQSNGFMDMNMDYDIGFNMNISSMDDGRGGGNTAGNFDLDDGFGVFTEDDFDFFDGPAAQRAAAAPVLASTVPVDARTPFPPAATPVPLVFALPLSGEAMTMSGPGPPSVGLKVDSPWTTQLGEGFTPRAIETLPLPDGVPPAPTCSLHPRRRHLHPIRRPQRHACSSLTMRKLIGVKRKSFDQGVREVRKTPTWLREDEEWEGSSAREVDINDEVMSEADSEDEEPWVDDDDASSIARPSTPPPSYLPLGPTLLQTHFHHSHLLPLSAPLRPPGAAVDNSPAGAAPMSVPTPVSPAAVLGAASEKSKSLEAAAQILIHEVVENSIWSDAWRANAVLSHSSSRPPIKVWQSDIKQVAAFLGSTEMVQSPVDLQTLSTPLDLVLAESSDSPVASSALIKMLDSPVLAVGKADSVVQVSPTALRFWEKLGLGPRPGRKDITAFIFFEHVGDDREAEVEEWLGKVSATYAAKNYGLHSAGISSQCTKAGLVPVRFDIFRKTLVNFVSTLPSLECNLVFYIVTPAYIITSTSTVLRQLFSAVKRIHKAHPDTQILFHFVPESLVTGILTNPQSSLDGLEPFVDSVYDRILQPVERAMSRKLFTHSARTRAYFHAPAYTLARSALTQSQGSGSEARVLFVLEPHPSSLDVVDRYALLHVGYTVTPCGRWVLAACVDARGEAHELRAWLTPGDGVESFVVAQVWTLLRDFAKRADLEWRLVISKLGLMGSAELDMWISHLESAVLMSAEIPPMHVTLLAVDHDNPWTFLAPDAGTTTNIVKRTSASTSSSSRTSARMPSGAAFADMSYATYALYPSSELTSFPTPSSTSPNGPGASVNTAPGSADLSFVPDSEEEEPIGQSQQMQTPSMRAQRASTLVCVPAGTDYTSISTVHLYQLYAVRSLRSTFGKRPTASQAGTSSAVGEVPEQSRDMKDDDRETLHDITRNFHDLAVLARARWKLRADPALPFHLAALDVMRTTLSAEGD</sequence>
<gene>
    <name evidence="14" type="primary">SSN2</name>
    <name evidence="14" type="ORF">A0H81_08122</name>
</gene>
<feature type="compositionally biased region" description="Polar residues" evidence="11">
    <location>
        <begin position="232"/>
        <end position="270"/>
    </location>
</feature>
<dbReference type="Proteomes" id="UP000092993">
    <property type="component" value="Unassembled WGS sequence"/>
</dbReference>
<evidence type="ECO:0000256" key="5">
    <source>
        <dbReference type="ARBA" id="ARBA00023015"/>
    </source>
</evidence>
<dbReference type="InterPro" id="IPR051139">
    <property type="entry name" value="Mediator_complx_sub13"/>
</dbReference>
<dbReference type="InterPro" id="IPR009401">
    <property type="entry name" value="Med13_C"/>
</dbReference>
<evidence type="ECO:0000259" key="13">
    <source>
        <dbReference type="Pfam" id="PF11597"/>
    </source>
</evidence>
<dbReference type="Pfam" id="PF11597">
    <property type="entry name" value="Med13_N"/>
    <property type="match status" value="1"/>
</dbReference>
<feature type="compositionally biased region" description="Acidic residues" evidence="11">
    <location>
        <begin position="339"/>
        <end position="351"/>
    </location>
</feature>
<keyword evidence="8 10" id="KW-0539">Nucleus</keyword>
<keyword evidence="5 10" id="KW-0805">Transcription regulation</keyword>
<name>A0A1C7M4Z0_GRIFR</name>
<dbReference type="GO" id="GO:0045944">
    <property type="term" value="P:positive regulation of transcription by RNA polymerase II"/>
    <property type="evidence" value="ECO:0007669"/>
    <property type="project" value="TreeGrafter"/>
</dbReference>
<comment type="function">
    <text evidence="10">Component of the SRB8-11 complex. The SRB8-11 complex is a regulatory module of the Mediator complex which is itself involved in regulation of basal and activated RNA polymerase II-dependent transcription. The SRB8-11 complex may be involved in the transcriptional repression of a subset of genes regulated by Mediator. It may inhibit the association of the Mediator complex with RNA polymerase II to form the holoenzyme complex.</text>
</comment>
<evidence type="ECO:0000256" key="2">
    <source>
        <dbReference type="ARBA" id="ARBA00009354"/>
    </source>
</evidence>
<dbReference type="InterPro" id="IPR021643">
    <property type="entry name" value="Mediator_Med13_N"/>
</dbReference>
<feature type="region of interest" description="Disordered" evidence="11">
    <location>
        <begin position="618"/>
        <end position="667"/>
    </location>
</feature>
<keyword evidence="15" id="KW-1185">Reference proteome</keyword>
<protein>
    <recommendedName>
        <fullName evidence="3 10">Mediator of RNA polymerase II transcription subunit 13</fullName>
    </recommendedName>
    <alternativeName>
        <fullName evidence="9 10">Mediator complex subunit 13</fullName>
    </alternativeName>
</protein>
<reference evidence="14 15" key="1">
    <citation type="submission" date="2016-03" db="EMBL/GenBank/DDBJ databases">
        <title>Whole genome sequencing of Grifola frondosa 9006-11.</title>
        <authorList>
            <person name="Min B."/>
            <person name="Park H."/>
            <person name="Kim J.-G."/>
            <person name="Cho H."/>
            <person name="Oh Y.-L."/>
            <person name="Kong W.-S."/>
            <person name="Choi I.-G."/>
        </authorList>
    </citation>
    <scope>NUCLEOTIDE SEQUENCE [LARGE SCALE GENOMIC DNA]</scope>
    <source>
        <strain evidence="14 15">9006-11</strain>
    </source>
</reference>
<keyword evidence="4 10" id="KW-0678">Repressor</keyword>
<evidence type="ECO:0000256" key="9">
    <source>
        <dbReference type="ARBA" id="ARBA00032008"/>
    </source>
</evidence>
<keyword evidence="6 10" id="KW-0010">Activator</keyword>
<keyword evidence="7 10" id="KW-0804">Transcription</keyword>
<feature type="compositionally biased region" description="Polar residues" evidence="11">
    <location>
        <begin position="1327"/>
        <end position="1336"/>
    </location>
</feature>
<feature type="region of interest" description="Disordered" evidence="11">
    <location>
        <begin position="1235"/>
        <end position="1282"/>
    </location>
</feature>
<comment type="similarity">
    <text evidence="2 10">Belongs to the Mediator complex subunit 13 family.</text>
</comment>
<dbReference type="PANTHER" id="PTHR48249:SF3">
    <property type="entry name" value="MEDIATOR OF RNA POLYMERASE II TRANSCRIPTION SUBUNIT 13"/>
    <property type="match status" value="1"/>
</dbReference>
<evidence type="ECO:0000256" key="3">
    <source>
        <dbReference type="ARBA" id="ARBA00019618"/>
    </source>
</evidence>
<dbReference type="EMBL" id="LUGG01000010">
    <property type="protein sequence ID" value="OBZ71892.1"/>
    <property type="molecule type" value="Genomic_DNA"/>
</dbReference>
<evidence type="ECO:0000256" key="8">
    <source>
        <dbReference type="ARBA" id="ARBA00023242"/>
    </source>
</evidence>
<evidence type="ECO:0000256" key="4">
    <source>
        <dbReference type="ARBA" id="ARBA00022491"/>
    </source>
</evidence>
<comment type="caution">
    <text evidence="14">The sequence shown here is derived from an EMBL/GenBank/DDBJ whole genome shotgun (WGS) entry which is preliminary data.</text>
</comment>
<dbReference type="Pfam" id="PF06333">
    <property type="entry name" value="Med13_C"/>
    <property type="match status" value="1"/>
</dbReference>
<evidence type="ECO:0000313" key="15">
    <source>
        <dbReference type="Proteomes" id="UP000092993"/>
    </source>
</evidence>
<evidence type="ECO:0000256" key="10">
    <source>
        <dbReference type="RuleBase" id="RU364134"/>
    </source>
</evidence>